<dbReference type="GO" id="GO:0015562">
    <property type="term" value="F:efflux transmembrane transporter activity"/>
    <property type="evidence" value="ECO:0007669"/>
    <property type="project" value="InterPro"/>
</dbReference>
<evidence type="ECO:0000256" key="2">
    <source>
        <dbReference type="RuleBase" id="RU362097"/>
    </source>
</evidence>
<evidence type="ECO:0000313" key="4">
    <source>
        <dbReference type="Proteomes" id="UP000198824"/>
    </source>
</evidence>
<dbReference type="AlphaFoldDB" id="A0A1I6JTG5"/>
<dbReference type="Pfam" id="PF02321">
    <property type="entry name" value="OEP"/>
    <property type="match status" value="2"/>
</dbReference>
<comment type="similarity">
    <text evidence="1 2">Belongs to the outer membrane factor (OMF) (TC 1.B.17) family.</text>
</comment>
<dbReference type="PROSITE" id="PS51257">
    <property type="entry name" value="PROKAR_LIPOPROTEIN"/>
    <property type="match status" value="1"/>
</dbReference>
<evidence type="ECO:0000313" key="3">
    <source>
        <dbReference type="EMBL" id="SFR82262.1"/>
    </source>
</evidence>
<dbReference type="Gene3D" id="2.20.200.10">
    <property type="entry name" value="Outer membrane efflux proteins (OEP)"/>
    <property type="match status" value="1"/>
</dbReference>
<reference evidence="3 4" key="1">
    <citation type="submission" date="2016-10" db="EMBL/GenBank/DDBJ databases">
        <authorList>
            <person name="de Groot N.N."/>
        </authorList>
    </citation>
    <scope>NUCLEOTIDE SEQUENCE [LARGE SCALE GENOMIC DNA]</scope>
    <source>
        <strain evidence="3 4">S5-249</strain>
    </source>
</reference>
<protein>
    <submittedName>
        <fullName evidence="3">Outer membrane protein, multidrug efflux system</fullName>
    </submittedName>
</protein>
<dbReference type="STRING" id="1166337.SAMN05192580_0843"/>
<name>A0A1I6JTG5_9SPHN</name>
<keyword evidence="2" id="KW-1134">Transmembrane beta strand</keyword>
<dbReference type="NCBIfam" id="TIGR01845">
    <property type="entry name" value="outer_NodT"/>
    <property type="match status" value="1"/>
</dbReference>
<dbReference type="Proteomes" id="UP000198824">
    <property type="component" value="Unassembled WGS sequence"/>
</dbReference>
<evidence type="ECO:0000256" key="1">
    <source>
        <dbReference type="ARBA" id="ARBA00007613"/>
    </source>
</evidence>
<proteinExistence type="inferred from homology"/>
<keyword evidence="2" id="KW-0564">Palmitate</keyword>
<dbReference type="InterPro" id="IPR003423">
    <property type="entry name" value="OMP_efflux"/>
</dbReference>
<gene>
    <name evidence="3" type="ORF">SAMN05192580_0843</name>
</gene>
<dbReference type="OrthoDB" id="9783100at2"/>
<dbReference type="InterPro" id="IPR010131">
    <property type="entry name" value="MdtP/NodT-like"/>
</dbReference>
<dbReference type="RefSeq" id="WP_093311102.1">
    <property type="nucleotide sequence ID" value="NZ_FOZG01000001.1"/>
</dbReference>
<comment type="subcellular location">
    <subcellularLocation>
        <location evidence="2">Cell membrane</location>
        <topology evidence="2">Lipid-anchor</topology>
    </subcellularLocation>
</comment>
<dbReference type="PANTHER" id="PTHR30203">
    <property type="entry name" value="OUTER MEMBRANE CATION EFFLUX PROTEIN"/>
    <property type="match status" value="1"/>
</dbReference>
<dbReference type="GO" id="GO:0005886">
    <property type="term" value="C:plasma membrane"/>
    <property type="evidence" value="ECO:0007669"/>
    <property type="project" value="UniProtKB-SubCell"/>
</dbReference>
<organism evidence="3 4">
    <name type="scientific">Sphingomonas jatrophae</name>
    <dbReference type="NCBI Taxonomy" id="1166337"/>
    <lineage>
        <taxon>Bacteria</taxon>
        <taxon>Pseudomonadati</taxon>
        <taxon>Pseudomonadota</taxon>
        <taxon>Alphaproteobacteria</taxon>
        <taxon>Sphingomonadales</taxon>
        <taxon>Sphingomonadaceae</taxon>
        <taxon>Sphingomonas</taxon>
    </lineage>
</organism>
<keyword evidence="4" id="KW-1185">Reference proteome</keyword>
<dbReference type="Gene3D" id="1.20.1600.10">
    <property type="entry name" value="Outer membrane efflux proteins (OEP)"/>
    <property type="match status" value="1"/>
</dbReference>
<accession>A0A1I6JTG5</accession>
<dbReference type="EMBL" id="FOZG01000001">
    <property type="protein sequence ID" value="SFR82262.1"/>
    <property type="molecule type" value="Genomic_DNA"/>
</dbReference>
<keyword evidence="2" id="KW-0472">Membrane</keyword>
<keyword evidence="2" id="KW-0812">Transmembrane</keyword>
<dbReference type="PANTHER" id="PTHR30203:SF33">
    <property type="entry name" value="BLR4455 PROTEIN"/>
    <property type="match status" value="1"/>
</dbReference>
<sequence>MARRDVAAAALIALAGCSAAPDYRPPITAVPADYKEAAPVVPAGWAPARPQAAGGGAWWRLFDDPVLDALEARVERASPTLAAALARYEQARAQVGVEAADLAPQVSAAASAERDRLSARRPLAGSSATFNEFTVGAQLAYEVDLWGRIRNSVRAARADAQASAADLADVRLSLQAQLADAYVRLRGLDAERALLDRTVSAFARAHQLTVTRHDGGIASGLDVSRAQTLLSDARARIAEVVNRRAALEHQIAALVGEVPSSFSLAARDGLAPPPLVPPGLPSELLQRRPDVAQAERRIFAANARIGVARAAFFPTLTLGGAAGFDATSGALLSNPATFWALGPAQAVLALFDGGRRRAQVRISRAQFDEAAAEYRGTVLTAFREVEDAIAAARLLAQASVDQRAAASAAARTEALALVRYRDGASDYLEVVTAQTAALDAERSAILLQTSRLQAAVALVRALGGGFGAVAG</sequence>
<keyword evidence="2" id="KW-0449">Lipoprotein</keyword>
<dbReference type="SUPFAM" id="SSF56954">
    <property type="entry name" value="Outer membrane efflux proteins (OEP)"/>
    <property type="match status" value="1"/>
</dbReference>